<reference evidence="2" key="1">
    <citation type="journal article" date="2014" name="Int. J. Syst. Evol. Microbiol.">
        <title>Complete genome sequence of Corynebacterium casei LMG S-19264T (=DSM 44701T), isolated from a smear-ripened cheese.</title>
        <authorList>
            <consortium name="US DOE Joint Genome Institute (JGI-PGF)"/>
            <person name="Walter F."/>
            <person name="Albersmeier A."/>
            <person name="Kalinowski J."/>
            <person name="Ruckert C."/>
        </authorList>
    </citation>
    <scope>NUCLEOTIDE SEQUENCE</scope>
    <source>
        <strain evidence="2">CGMCC 1.15448</strain>
    </source>
</reference>
<protein>
    <recommendedName>
        <fullName evidence="4">Type 1 periplasmic binding fold superfamily protein</fullName>
    </recommendedName>
</protein>
<dbReference type="Proteomes" id="UP000607559">
    <property type="component" value="Unassembled WGS sequence"/>
</dbReference>
<name>A0A8J2UHD4_9BACT</name>
<gene>
    <name evidence="2" type="ORF">GCM10011511_47800</name>
</gene>
<organism evidence="2 3">
    <name type="scientific">Puia dinghuensis</name>
    <dbReference type="NCBI Taxonomy" id="1792502"/>
    <lineage>
        <taxon>Bacteria</taxon>
        <taxon>Pseudomonadati</taxon>
        <taxon>Bacteroidota</taxon>
        <taxon>Chitinophagia</taxon>
        <taxon>Chitinophagales</taxon>
        <taxon>Chitinophagaceae</taxon>
        <taxon>Puia</taxon>
    </lineage>
</organism>
<dbReference type="RefSeq" id="WP_188936546.1">
    <property type="nucleotide sequence ID" value="NZ_BMJC01000005.1"/>
</dbReference>
<proteinExistence type="predicted"/>
<sequence>MYTKPILKLPLFLSAILFCCLMACSKSNNNNNSNNGSSSLKATVDGTSWQATYVYGVDSTSAHLIAMAGSDNNQTNTLLIAFPDTLGTGTYSMNIAAGIIMEYVVKVSSSSSTIYIADPAIGGSGTITITSYNKSAKQVQGTFSGVAKNVTNDGTSKTIASGSFSVTYH</sequence>
<dbReference type="EMBL" id="BMJC01000005">
    <property type="protein sequence ID" value="GGB18413.1"/>
    <property type="molecule type" value="Genomic_DNA"/>
</dbReference>
<feature type="chain" id="PRO_5035211528" description="Type 1 periplasmic binding fold superfamily protein" evidence="1">
    <location>
        <begin position="24"/>
        <end position="169"/>
    </location>
</feature>
<keyword evidence="1" id="KW-0732">Signal</keyword>
<evidence type="ECO:0008006" key="4">
    <source>
        <dbReference type="Google" id="ProtNLM"/>
    </source>
</evidence>
<evidence type="ECO:0000313" key="3">
    <source>
        <dbReference type="Proteomes" id="UP000607559"/>
    </source>
</evidence>
<evidence type="ECO:0000256" key="1">
    <source>
        <dbReference type="SAM" id="SignalP"/>
    </source>
</evidence>
<accession>A0A8J2UHD4</accession>
<dbReference type="AlphaFoldDB" id="A0A8J2UHD4"/>
<comment type="caution">
    <text evidence="2">The sequence shown here is derived from an EMBL/GenBank/DDBJ whole genome shotgun (WGS) entry which is preliminary data.</text>
</comment>
<feature type="signal peptide" evidence="1">
    <location>
        <begin position="1"/>
        <end position="23"/>
    </location>
</feature>
<evidence type="ECO:0000313" key="2">
    <source>
        <dbReference type="EMBL" id="GGB18413.1"/>
    </source>
</evidence>
<reference evidence="2" key="2">
    <citation type="submission" date="2020-09" db="EMBL/GenBank/DDBJ databases">
        <authorList>
            <person name="Sun Q."/>
            <person name="Zhou Y."/>
        </authorList>
    </citation>
    <scope>NUCLEOTIDE SEQUENCE</scope>
    <source>
        <strain evidence="2">CGMCC 1.15448</strain>
    </source>
</reference>
<keyword evidence="3" id="KW-1185">Reference proteome</keyword>